<name>K9YTB1_DACS8</name>
<feature type="compositionally biased region" description="Low complexity" evidence="1">
    <location>
        <begin position="1"/>
        <end position="20"/>
    </location>
</feature>
<sequence length="116" mass="13043">MVFDPNFFNSDANQNQSSASGEEQSDNSLLQYLQQQNPDVLAEIARSISPDAKQIVSQNVQGLVGVLPSEQFQVQVTTDQDHLSNMLASAMMTGYFLRQMEQRMELETRMDHSLDS</sequence>
<dbReference type="STRING" id="13035.Dacsa_0991"/>
<dbReference type="EMBL" id="CP003944">
    <property type="protein sequence ID" value="AFZ49712.1"/>
    <property type="molecule type" value="Genomic_DNA"/>
</dbReference>
<evidence type="ECO:0000313" key="2">
    <source>
        <dbReference type="EMBL" id="AFZ49712.1"/>
    </source>
</evidence>
<dbReference type="HOGENOM" id="CLU_141457_1_0_3"/>
<dbReference type="PANTHER" id="PTHR33598:SF2">
    <property type="entry name" value="MAR-BINDING FILAMENT-LIKE PROTEIN"/>
    <property type="match status" value="1"/>
</dbReference>
<keyword evidence="3" id="KW-1185">Reference proteome</keyword>
<dbReference type="Pfam" id="PF05542">
    <property type="entry name" value="DUF760"/>
    <property type="match status" value="1"/>
</dbReference>
<dbReference type="RefSeq" id="WP_015228722.1">
    <property type="nucleotide sequence ID" value="NC_019780.1"/>
</dbReference>
<evidence type="ECO:0008006" key="4">
    <source>
        <dbReference type="Google" id="ProtNLM"/>
    </source>
</evidence>
<gene>
    <name evidence="2" type="ORF">Dacsa_0991</name>
</gene>
<reference evidence="2" key="1">
    <citation type="submission" date="2012-04" db="EMBL/GenBank/DDBJ databases">
        <title>Finished genome of Dactylococcopsis salina PCC 8305.</title>
        <authorList>
            <consortium name="US DOE Joint Genome Institute"/>
            <person name="Gugger M."/>
            <person name="Coursin T."/>
            <person name="Rippka R."/>
            <person name="Tandeau De Marsac N."/>
            <person name="Huntemann M."/>
            <person name="Wei C.-L."/>
            <person name="Han J."/>
            <person name="Detter J.C."/>
            <person name="Han C."/>
            <person name="Tapia R."/>
            <person name="Daligault H."/>
            <person name="Chen A."/>
            <person name="Krypides N."/>
            <person name="Mavromatis K."/>
            <person name="Markowitz V."/>
            <person name="Szeto E."/>
            <person name="Ivanova N."/>
            <person name="Ovchinnikova G."/>
            <person name="Pagani I."/>
            <person name="Pati A."/>
            <person name="Goodwin L."/>
            <person name="Peters L."/>
            <person name="Pitluck S."/>
            <person name="Woyke T."/>
            <person name="Kerfeld C."/>
        </authorList>
    </citation>
    <scope>NUCLEOTIDE SEQUENCE [LARGE SCALE GENOMIC DNA]</scope>
    <source>
        <strain evidence="2">PCC 8305</strain>
    </source>
</reference>
<evidence type="ECO:0000256" key="1">
    <source>
        <dbReference type="SAM" id="MobiDB-lite"/>
    </source>
</evidence>
<evidence type="ECO:0000313" key="3">
    <source>
        <dbReference type="Proteomes" id="UP000010482"/>
    </source>
</evidence>
<dbReference type="eggNOG" id="ENOG5032SVX">
    <property type="taxonomic scope" value="Bacteria"/>
</dbReference>
<proteinExistence type="predicted"/>
<dbReference type="KEGG" id="dsl:Dacsa_0991"/>
<dbReference type="PANTHER" id="PTHR33598">
    <property type="entry name" value="OS02G0833400 PROTEIN"/>
    <property type="match status" value="1"/>
</dbReference>
<protein>
    <recommendedName>
        <fullName evidence="4">DUF760 domain-containing protein</fullName>
    </recommendedName>
</protein>
<dbReference type="OrthoDB" id="461768at2"/>
<accession>K9YTB1</accession>
<dbReference type="PATRIC" id="fig|13035.3.peg.1115"/>
<dbReference type="AlphaFoldDB" id="K9YTB1"/>
<feature type="region of interest" description="Disordered" evidence="1">
    <location>
        <begin position="1"/>
        <end position="28"/>
    </location>
</feature>
<organism evidence="2 3">
    <name type="scientific">Dactylococcopsis salina (strain PCC 8305)</name>
    <name type="common">Myxobactron salinum</name>
    <dbReference type="NCBI Taxonomy" id="13035"/>
    <lineage>
        <taxon>Bacteria</taxon>
        <taxon>Bacillati</taxon>
        <taxon>Cyanobacteriota</taxon>
        <taxon>Cyanophyceae</taxon>
        <taxon>Nodosilineales</taxon>
        <taxon>Cymatolegaceae</taxon>
        <taxon>Dactylococcopsis</taxon>
    </lineage>
</organism>
<dbReference type="Proteomes" id="UP000010482">
    <property type="component" value="Chromosome"/>
</dbReference>
<dbReference type="InterPro" id="IPR008479">
    <property type="entry name" value="DUF760"/>
</dbReference>